<evidence type="ECO:0000256" key="1">
    <source>
        <dbReference type="SAM" id="MobiDB-lite"/>
    </source>
</evidence>
<dbReference type="NCBIfam" id="NF041110">
    <property type="entry name" value="HPE1_fam_CxxC"/>
    <property type="match status" value="1"/>
</dbReference>
<reference evidence="3" key="1">
    <citation type="journal article" date="2019" name="Int. J. Syst. Evol. Microbiol.">
        <title>The Global Catalogue of Microorganisms (GCM) 10K type strain sequencing project: providing services to taxonomists for standard genome sequencing and annotation.</title>
        <authorList>
            <consortium name="The Broad Institute Genomics Platform"/>
            <consortium name="The Broad Institute Genome Sequencing Center for Infectious Disease"/>
            <person name="Wu L."/>
            <person name="Ma J."/>
        </authorList>
    </citation>
    <scope>NUCLEOTIDE SEQUENCE [LARGE SCALE GENOMIC DNA]</scope>
    <source>
        <strain evidence="3">CG52</strain>
    </source>
</reference>
<dbReference type="InterPro" id="IPR049748">
    <property type="entry name" value="HPE1-like_N_CxxC"/>
</dbReference>
<name>A0ABW4M7T7_9HYPH</name>
<dbReference type="Proteomes" id="UP001597322">
    <property type="component" value="Unassembled WGS sequence"/>
</dbReference>
<gene>
    <name evidence="2" type="ORF">ACFSE1_17620</name>
</gene>
<accession>A0ABW4M7T7</accession>
<keyword evidence="3" id="KW-1185">Reference proteome</keyword>
<evidence type="ECO:0000313" key="2">
    <source>
        <dbReference type="EMBL" id="MFD1747294.1"/>
    </source>
</evidence>
<evidence type="ECO:0000313" key="3">
    <source>
        <dbReference type="Proteomes" id="UP001597322"/>
    </source>
</evidence>
<dbReference type="EMBL" id="JBHUEQ010000033">
    <property type="protein sequence ID" value="MFD1747294.1"/>
    <property type="molecule type" value="Genomic_DNA"/>
</dbReference>
<comment type="caution">
    <text evidence="2">The sequence shown here is derived from an EMBL/GenBank/DDBJ whole genome shotgun (WGS) entry which is preliminary data.</text>
</comment>
<feature type="region of interest" description="Disordered" evidence="1">
    <location>
        <begin position="111"/>
        <end position="160"/>
    </location>
</feature>
<feature type="compositionally biased region" description="Low complexity" evidence="1">
    <location>
        <begin position="123"/>
        <end position="143"/>
    </location>
</feature>
<feature type="compositionally biased region" description="Basic and acidic residues" evidence="1">
    <location>
        <begin position="112"/>
        <end position="122"/>
    </location>
</feature>
<organism evidence="2 3">
    <name type="scientific">Rhizobium helianthi</name>
    <dbReference type="NCBI Taxonomy" id="1132695"/>
    <lineage>
        <taxon>Bacteria</taxon>
        <taxon>Pseudomonadati</taxon>
        <taxon>Pseudomonadota</taxon>
        <taxon>Alphaproteobacteria</taxon>
        <taxon>Hyphomicrobiales</taxon>
        <taxon>Rhizobiaceae</taxon>
        <taxon>Rhizobium/Agrobacterium group</taxon>
        <taxon>Rhizobium</taxon>
    </lineage>
</organism>
<proteinExistence type="predicted"/>
<dbReference type="RefSeq" id="WP_377404311.1">
    <property type="nucleotide sequence ID" value="NZ_JBHUEQ010000033.1"/>
</dbReference>
<sequence length="160" mass="17097">MFTSIVALVSSLAAVSAGQSSIVNLSGRPIADAPSVIHLACAACDSSQMDESRSTYRVPLLEPGKDNVMISEHDGKPMVTRTGNWMGGSPVRYVSLNPVWIESEQQFMLSRSGRENRSDGVDTKATTSAVSATPVSAPAMPTVEQPALPDFSKFELRPTR</sequence>
<protein>
    <submittedName>
        <fullName evidence="2">Plant virulence effector HPE1-like domain-containing protein</fullName>
    </submittedName>
</protein>